<feature type="domain" description="Flavodoxin-like" evidence="2">
    <location>
        <begin position="6"/>
        <end position="168"/>
    </location>
</feature>
<protein>
    <recommendedName>
        <fullName evidence="2">Flavodoxin-like domain-containing protein</fullName>
    </recommendedName>
</protein>
<dbReference type="InterPro" id="IPR008254">
    <property type="entry name" value="Flavodoxin/NO_synth"/>
</dbReference>
<organism evidence="3">
    <name type="scientific">marine sediment metagenome</name>
    <dbReference type="NCBI Taxonomy" id="412755"/>
    <lineage>
        <taxon>unclassified sequences</taxon>
        <taxon>metagenomes</taxon>
        <taxon>ecological metagenomes</taxon>
    </lineage>
</organism>
<proteinExistence type="predicted"/>
<comment type="caution">
    <text evidence="3">The sequence shown here is derived from an EMBL/GenBank/DDBJ whole genome shotgun (WGS) entry which is preliminary data.</text>
</comment>
<dbReference type="Gene3D" id="3.40.50.360">
    <property type="match status" value="1"/>
</dbReference>
<name>A0A0F8VU75_9ZZZZ</name>
<sequence length="266" mass="30288">MKYKILIIYYFSGTGNAKNAARWIIKQAEENGLTTRLINIDRFEDIEPPDLSRPTLIGFCSPTHGFNMPPIVIKFIMKFPRTRTTDVFILNTRGGLKLNRFFLPGLSGLAQIFPAIVLRMKGYRVVGMQPLDLPSNWLLLHPGLREKVIESIYSRCNRIVNEFALKILGGEKKYKALLSLPFDIAIIPISLAYYFFGRFFLAKTLIATDACNNCEKCIVQCTSLGFQLNLWFFSCVHYNTDVSILQVSVLSMLPPSSPYLWLCSPR</sequence>
<feature type="transmembrane region" description="Helical" evidence="1">
    <location>
        <begin position="176"/>
        <end position="196"/>
    </location>
</feature>
<dbReference type="SUPFAM" id="SSF52218">
    <property type="entry name" value="Flavoproteins"/>
    <property type="match status" value="1"/>
</dbReference>
<dbReference type="EMBL" id="LAZR01069340">
    <property type="protein sequence ID" value="KKK47898.1"/>
    <property type="molecule type" value="Genomic_DNA"/>
</dbReference>
<evidence type="ECO:0000313" key="3">
    <source>
        <dbReference type="EMBL" id="KKK47898.1"/>
    </source>
</evidence>
<dbReference type="AlphaFoldDB" id="A0A0F8VU75"/>
<dbReference type="Pfam" id="PF00258">
    <property type="entry name" value="Flavodoxin_1"/>
    <property type="match status" value="1"/>
</dbReference>
<keyword evidence="1" id="KW-0812">Transmembrane</keyword>
<accession>A0A0F8VU75</accession>
<evidence type="ECO:0000259" key="2">
    <source>
        <dbReference type="PROSITE" id="PS50902"/>
    </source>
</evidence>
<keyword evidence="1" id="KW-1133">Transmembrane helix</keyword>
<dbReference type="InterPro" id="IPR029039">
    <property type="entry name" value="Flavoprotein-like_sf"/>
</dbReference>
<evidence type="ECO:0000256" key="1">
    <source>
        <dbReference type="SAM" id="Phobius"/>
    </source>
</evidence>
<reference evidence="3" key="1">
    <citation type="journal article" date="2015" name="Nature">
        <title>Complex archaea that bridge the gap between prokaryotes and eukaryotes.</title>
        <authorList>
            <person name="Spang A."/>
            <person name="Saw J.H."/>
            <person name="Jorgensen S.L."/>
            <person name="Zaremba-Niedzwiedzka K."/>
            <person name="Martijn J."/>
            <person name="Lind A.E."/>
            <person name="van Eijk R."/>
            <person name="Schleper C."/>
            <person name="Guy L."/>
            <person name="Ettema T.J."/>
        </authorList>
    </citation>
    <scope>NUCLEOTIDE SEQUENCE</scope>
</reference>
<feature type="transmembrane region" description="Helical" evidence="1">
    <location>
        <begin position="101"/>
        <end position="120"/>
    </location>
</feature>
<dbReference type="PROSITE" id="PS50902">
    <property type="entry name" value="FLAVODOXIN_LIKE"/>
    <property type="match status" value="1"/>
</dbReference>
<keyword evidence="1" id="KW-0472">Membrane</keyword>
<gene>
    <name evidence="3" type="ORF">LCGC14_3150560</name>
</gene>
<feature type="non-terminal residue" evidence="3">
    <location>
        <position position="266"/>
    </location>
</feature>
<dbReference type="GO" id="GO:0010181">
    <property type="term" value="F:FMN binding"/>
    <property type="evidence" value="ECO:0007669"/>
    <property type="project" value="InterPro"/>
</dbReference>